<protein>
    <submittedName>
        <fullName evidence="1">Uncharacterized protein</fullName>
    </submittedName>
</protein>
<dbReference type="AlphaFoldDB" id="A0A6A7B5Y5"/>
<sequence length="101" mass="11047">MIALARFNNNENGDIGMVLCVFSVLGSRPAAHAMERSEWSIHGFNFAQDLCHGCCASVVWDGNGVSVFIDWGSTCTKSAGEVVSRCMCMCMCTWKLKGERC</sequence>
<accession>A0A6A7B5Y5</accession>
<keyword evidence="2" id="KW-1185">Reference proteome</keyword>
<proteinExistence type="predicted"/>
<reference evidence="1" key="1">
    <citation type="submission" date="2020-01" db="EMBL/GenBank/DDBJ databases">
        <authorList>
            <consortium name="DOE Joint Genome Institute"/>
            <person name="Haridas S."/>
            <person name="Albert R."/>
            <person name="Binder M."/>
            <person name="Bloem J."/>
            <person name="Labutti K."/>
            <person name="Salamov A."/>
            <person name="Andreopoulos B."/>
            <person name="Baker S.E."/>
            <person name="Barry K."/>
            <person name="Bills G."/>
            <person name="Bluhm B.H."/>
            <person name="Cannon C."/>
            <person name="Castanera R."/>
            <person name="Culley D.E."/>
            <person name="Daum C."/>
            <person name="Ezra D."/>
            <person name="Gonzalez J.B."/>
            <person name="Henrissat B."/>
            <person name="Kuo A."/>
            <person name="Liang C."/>
            <person name="Lipzen A."/>
            <person name="Lutzoni F."/>
            <person name="Magnuson J."/>
            <person name="Mondo S."/>
            <person name="Nolan M."/>
            <person name="Ohm R."/>
            <person name="Pangilinan J."/>
            <person name="Park H.-J."/>
            <person name="Ramirez L."/>
            <person name="Alfaro M."/>
            <person name="Sun H."/>
            <person name="Tritt A."/>
            <person name="Yoshinaga Y."/>
            <person name="Zwiers L.-H."/>
            <person name="Turgeon B.G."/>
            <person name="Goodwin S.B."/>
            <person name="Spatafora J.W."/>
            <person name="Crous P.W."/>
            <person name="Grigoriev I.V."/>
        </authorList>
    </citation>
    <scope>NUCLEOTIDE SEQUENCE</scope>
    <source>
        <strain evidence="1">IPT5</strain>
    </source>
</reference>
<evidence type="ECO:0000313" key="2">
    <source>
        <dbReference type="Proteomes" id="UP000799423"/>
    </source>
</evidence>
<dbReference type="Proteomes" id="UP000799423">
    <property type="component" value="Unassembled WGS sequence"/>
</dbReference>
<organism evidence="1 2">
    <name type="scientific">Plenodomus tracheiphilus IPT5</name>
    <dbReference type="NCBI Taxonomy" id="1408161"/>
    <lineage>
        <taxon>Eukaryota</taxon>
        <taxon>Fungi</taxon>
        <taxon>Dikarya</taxon>
        <taxon>Ascomycota</taxon>
        <taxon>Pezizomycotina</taxon>
        <taxon>Dothideomycetes</taxon>
        <taxon>Pleosporomycetidae</taxon>
        <taxon>Pleosporales</taxon>
        <taxon>Pleosporineae</taxon>
        <taxon>Leptosphaeriaceae</taxon>
        <taxon>Plenodomus</taxon>
    </lineage>
</organism>
<dbReference type="EMBL" id="MU006310">
    <property type="protein sequence ID" value="KAF2849718.1"/>
    <property type="molecule type" value="Genomic_DNA"/>
</dbReference>
<name>A0A6A7B5Y5_9PLEO</name>
<gene>
    <name evidence="1" type="ORF">T440DRAFT_124585</name>
</gene>
<evidence type="ECO:0000313" key="1">
    <source>
        <dbReference type="EMBL" id="KAF2849718.1"/>
    </source>
</evidence>